<sequence length="32" mass="3657">MVWDTNSTGVDLHVIEPTGEKYYYSHKNTAIS</sequence>
<proteinExistence type="predicted"/>
<gene>
    <name evidence="1" type="ORF">JBS370_LOCUS41055</name>
</gene>
<name>A0A820J5Y8_9BILA</name>
<reference evidence="1" key="1">
    <citation type="submission" date="2021-02" db="EMBL/GenBank/DDBJ databases">
        <authorList>
            <person name="Nowell W R."/>
        </authorList>
    </citation>
    <scope>NUCLEOTIDE SEQUENCE</scope>
</reference>
<organism evidence="1 2">
    <name type="scientific">Rotaria sordida</name>
    <dbReference type="NCBI Taxonomy" id="392033"/>
    <lineage>
        <taxon>Eukaryota</taxon>
        <taxon>Metazoa</taxon>
        <taxon>Spiralia</taxon>
        <taxon>Gnathifera</taxon>
        <taxon>Rotifera</taxon>
        <taxon>Eurotatoria</taxon>
        <taxon>Bdelloidea</taxon>
        <taxon>Philodinida</taxon>
        <taxon>Philodinidae</taxon>
        <taxon>Rotaria</taxon>
    </lineage>
</organism>
<comment type="caution">
    <text evidence="1">The sequence shown here is derived from an EMBL/GenBank/DDBJ whole genome shotgun (WGS) entry which is preliminary data.</text>
</comment>
<evidence type="ECO:0000313" key="1">
    <source>
        <dbReference type="EMBL" id="CAF4322122.1"/>
    </source>
</evidence>
<evidence type="ECO:0000313" key="2">
    <source>
        <dbReference type="Proteomes" id="UP000663836"/>
    </source>
</evidence>
<dbReference type="EMBL" id="CAJOBD010041850">
    <property type="protein sequence ID" value="CAF4322122.1"/>
    <property type="molecule type" value="Genomic_DNA"/>
</dbReference>
<feature type="non-terminal residue" evidence="1">
    <location>
        <position position="32"/>
    </location>
</feature>
<accession>A0A820J5Y8</accession>
<dbReference type="AlphaFoldDB" id="A0A820J5Y8"/>
<dbReference type="Proteomes" id="UP000663836">
    <property type="component" value="Unassembled WGS sequence"/>
</dbReference>
<protein>
    <submittedName>
        <fullName evidence="1">Uncharacterized protein</fullName>
    </submittedName>
</protein>